<sequence>MEPFEKLVQVSRDLYALGAVMYFTEHCHQTSAYHNDWVPRTYEPWSVSALFKQTVDYAGAAAAVGGGSALALAYSRLQTCERRRAALEQICETKSLQMMQIEELMARLDDVKEEIDRRVAGAAQPQKQPQQQQQEQQKEIRRAPRLPPRIRGDLEILQQQRAAELRQLEKKREKVKEEVKEGVLEAAQAAELQALRTRSQTLERELAKSAQIQTDLEQAQARVQDLESQIQLGGVEKVKDVQLELAEARLALSKVQDQAKEDVKQARAEARAEAVAEMEALKTKNLEEVAALQKEIEQRKLEEQGLREQIEAQELQKAAELKSKKELELKIDEAKGEVEELLAGKQQYVTKLAELTAARQREVDEFRLQAAELQAQKQAGEQELQRKREELKTLQNLKSADESELAALRVTQAAKEKEVEALQAQKQAGEQELQRKREELKTLQNLKSADESELAALRVAQAAKEKEVEALQQKQVAKEQEFERLQQEQQKEAAELKLKLQEVTEKQRRLQEDLQVAKEAKEQSVGNLAKTLEAIEEKEQQMRAKEQQDVREIERLLAEKQELVALREAQDEELKVKADRVATLEDVKAQQAERLMTLVAEKKQNAVKIAELQQINNQDATKLAELSAQIEQRDRSLADISEKENNLQKEAKQLRLQLQEAQQILTQTKAKDQDTLKRKVQEYKKQLEAVNRAALEKQTEKEEAITALQELVRSKDAELKLRARARERMRQRFIRGRDMRDAKIEALRSKEVEYIKKQEGVEQRLRELQEQVQRDQAELEERKKSVADLEALITRERVMKEAEVKSQVKAQYNIEFQKLQQQYKEAVQNASQAKVKELEKKLQQTQNEVQAEVKSQVEAKYNIELQKLQQQYKEAVQNASQAKVQELEKQLQQKQKEVQAVQSQIEMRVQNRIRELEAQHADEVQEAALTAAVEEKLYGVSRQATNIRDDIVKLVQTSEQKLDLAALEQLQREIEIKIRELRNLKITVPTEEAVEELKYQHSQAQTAEQKQQLWRQYREAEMMRARSRPINEFNANVDSVTGNDLDPLNRNIKQKISERKGETKNWQQLLDDTKRARDEWKRKYNAEVKKLGELKVRIGRSRDKLQRDLKRCEGNYKKCKEDLKTMQGEAAVYYAEVNKSANYQLHTIRRELIDALDKNRGIRNPWGAVSKSDLENIFRMKLRWEDMPAGHEIEEGLDDRNIVIPEPPGESKATYQRLVQRATLPPYARTQKKSLADLLADYLQRFMTLDSQNARLITRGTSDGDRLYWAEYPAELFLSITKRYPMISIYDWFIWDPFIYHVPGSGLIRRIRDDIIGKERKERKTRQKTYNFQARPPTSEEIKAVILRKVRAYISGVYVQVSKYADPPSMSRTVPWYLEDIRLNTRSSRAISDAYKREAEKKGLVGKANLNLFFQKYAVRDPDDNMWSGPYF</sequence>
<keyword evidence="1" id="KW-0175">Coiled coil</keyword>
<feature type="compositionally biased region" description="Low complexity" evidence="2">
    <location>
        <begin position="124"/>
        <end position="135"/>
    </location>
</feature>
<dbReference type="EMBL" id="MN739208">
    <property type="protein sequence ID" value="QHS93638.1"/>
    <property type="molecule type" value="Genomic_DNA"/>
</dbReference>
<evidence type="ECO:0000313" key="3">
    <source>
        <dbReference type="EMBL" id="QHS93638.1"/>
    </source>
</evidence>
<proteinExistence type="predicted"/>
<organism evidence="3">
    <name type="scientific">viral metagenome</name>
    <dbReference type="NCBI Taxonomy" id="1070528"/>
    <lineage>
        <taxon>unclassified sequences</taxon>
        <taxon>metagenomes</taxon>
        <taxon>organismal metagenomes</taxon>
    </lineage>
</organism>
<feature type="coiled-coil region" evidence="1">
    <location>
        <begin position="751"/>
        <end position="926"/>
    </location>
</feature>
<protein>
    <submittedName>
        <fullName evidence="3">Uncharacterized protein</fullName>
    </submittedName>
</protein>
<name>A0A6C0BQG9_9ZZZZ</name>
<feature type="coiled-coil region" evidence="1">
    <location>
        <begin position="1102"/>
        <end position="1129"/>
    </location>
</feature>
<accession>A0A6C0BQG9</accession>
<reference evidence="3" key="1">
    <citation type="journal article" date="2020" name="Nature">
        <title>Giant virus diversity and host interactions through global metagenomics.</title>
        <authorList>
            <person name="Schulz F."/>
            <person name="Roux S."/>
            <person name="Paez-Espino D."/>
            <person name="Jungbluth S."/>
            <person name="Walsh D.A."/>
            <person name="Denef V.J."/>
            <person name="McMahon K.D."/>
            <person name="Konstantinidis K.T."/>
            <person name="Eloe-Fadrosh E.A."/>
            <person name="Kyrpides N.C."/>
            <person name="Woyke T."/>
        </authorList>
    </citation>
    <scope>NUCLEOTIDE SEQUENCE</scope>
    <source>
        <strain evidence="3">GVMAG-M-3300018080-19</strain>
    </source>
</reference>
<feature type="coiled-coil region" evidence="1">
    <location>
        <begin position="609"/>
        <end position="700"/>
    </location>
</feature>
<feature type="region of interest" description="Disordered" evidence="2">
    <location>
        <begin position="119"/>
        <end position="145"/>
    </location>
</feature>
<evidence type="ECO:0000256" key="2">
    <source>
        <dbReference type="SAM" id="MobiDB-lite"/>
    </source>
</evidence>
<evidence type="ECO:0000256" key="1">
    <source>
        <dbReference type="SAM" id="Coils"/>
    </source>
</evidence>
<feature type="coiled-coil region" evidence="1">
    <location>
        <begin position="154"/>
        <end position="573"/>
    </location>
</feature>